<evidence type="ECO:0000313" key="3">
    <source>
        <dbReference type="Proteomes" id="UP000749646"/>
    </source>
</evidence>
<evidence type="ECO:0000313" key="2">
    <source>
        <dbReference type="EMBL" id="KAF9920665.1"/>
    </source>
</evidence>
<reference evidence="2" key="1">
    <citation type="journal article" date="2020" name="Fungal Divers.">
        <title>Resolving the Mortierellaceae phylogeny through synthesis of multi-gene phylogenetics and phylogenomics.</title>
        <authorList>
            <person name="Vandepol N."/>
            <person name="Liber J."/>
            <person name="Desiro A."/>
            <person name="Na H."/>
            <person name="Kennedy M."/>
            <person name="Barry K."/>
            <person name="Grigoriev I.V."/>
            <person name="Miller A.N."/>
            <person name="O'Donnell K."/>
            <person name="Stajich J.E."/>
            <person name="Bonito G."/>
        </authorList>
    </citation>
    <scope>NUCLEOTIDE SEQUENCE</scope>
    <source>
        <strain evidence="2">MES-2147</strain>
    </source>
</reference>
<feature type="non-terminal residue" evidence="2">
    <location>
        <position position="1"/>
    </location>
</feature>
<dbReference type="InterPro" id="IPR029526">
    <property type="entry name" value="PGBD"/>
</dbReference>
<dbReference type="Proteomes" id="UP000749646">
    <property type="component" value="Unassembled WGS sequence"/>
</dbReference>
<dbReference type="Pfam" id="PF13843">
    <property type="entry name" value="DDE_Tnp_1_7"/>
    <property type="match status" value="1"/>
</dbReference>
<gene>
    <name evidence="2" type="ORF">BGZ65_011025</name>
</gene>
<comment type="caution">
    <text evidence="2">The sequence shown here is derived from an EMBL/GenBank/DDBJ whole genome shotgun (WGS) entry which is preliminary data.</text>
</comment>
<accession>A0A9P6IIA7</accession>
<dbReference type="AlphaFoldDB" id="A0A9P6IIA7"/>
<dbReference type="EMBL" id="JAAAHW010011198">
    <property type="protein sequence ID" value="KAF9920665.1"/>
    <property type="molecule type" value="Genomic_DNA"/>
</dbReference>
<organism evidence="2 3">
    <name type="scientific">Modicella reniformis</name>
    <dbReference type="NCBI Taxonomy" id="1440133"/>
    <lineage>
        <taxon>Eukaryota</taxon>
        <taxon>Fungi</taxon>
        <taxon>Fungi incertae sedis</taxon>
        <taxon>Mucoromycota</taxon>
        <taxon>Mortierellomycotina</taxon>
        <taxon>Mortierellomycetes</taxon>
        <taxon>Mortierellales</taxon>
        <taxon>Mortierellaceae</taxon>
        <taxon>Modicella</taxon>
    </lineage>
</organism>
<protein>
    <recommendedName>
        <fullName evidence="1">PiggyBac transposable element-derived protein domain-containing protein</fullName>
    </recommendedName>
</protein>
<proteinExistence type="predicted"/>
<dbReference type="OrthoDB" id="2430719at2759"/>
<keyword evidence="3" id="KW-1185">Reference proteome</keyword>
<feature type="domain" description="PiggyBac transposable element-derived protein" evidence="1">
    <location>
        <begin position="2"/>
        <end position="102"/>
    </location>
</feature>
<sequence length="103" mass="11366">SKPIPEGYKILALCESGYTYAFVYTSRIVPISGITKIAGLSETSSAVVHLAKTLPFETRPFNIDMDNYFSNIPLFNHLRGLNIGACGTVRINSAKFPKLLQQE</sequence>
<name>A0A9P6IIA7_9FUNG</name>
<evidence type="ECO:0000259" key="1">
    <source>
        <dbReference type="Pfam" id="PF13843"/>
    </source>
</evidence>